<evidence type="ECO:0000256" key="8">
    <source>
        <dbReference type="ARBA" id="ARBA00022946"/>
    </source>
</evidence>
<dbReference type="OrthoDB" id="5673at2759"/>
<dbReference type="AlphaFoldDB" id="A0A2Z6MVF4"/>
<organism evidence="12 13">
    <name type="scientific">Trifolium subterraneum</name>
    <name type="common">Subterranean clover</name>
    <dbReference type="NCBI Taxonomy" id="3900"/>
    <lineage>
        <taxon>Eukaryota</taxon>
        <taxon>Viridiplantae</taxon>
        <taxon>Streptophyta</taxon>
        <taxon>Embryophyta</taxon>
        <taxon>Tracheophyta</taxon>
        <taxon>Spermatophyta</taxon>
        <taxon>Magnoliopsida</taxon>
        <taxon>eudicotyledons</taxon>
        <taxon>Gunneridae</taxon>
        <taxon>Pentapetalae</taxon>
        <taxon>rosids</taxon>
        <taxon>fabids</taxon>
        <taxon>Fabales</taxon>
        <taxon>Fabaceae</taxon>
        <taxon>Papilionoideae</taxon>
        <taxon>50 kb inversion clade</taxon>
        <taxon>NPAAA clade</taxon>
        <taxon>Hologalegina</taxon>
        <taxon>IRL clade</taxon>
        <taxon>Trifolieae</taxon>
        <taxon>Trifolium</taxon>
    </lineage>
</organism>
<dbReference type="Proteomes" id="UP000242715">
    <property type="component" value="Unassembled WGS sequence"/>
</dbReference>
<comment type="subcellular location">
    <subcellularLocation>
        <location evidence="1">Plastid</location>
        <location evidence="1">Chloroplast membrane</location>
        <topology evidence="1">Multi-pass membrane protein</topology>
    </subcellularLocation>
</comment>
<evidence type="ECO:0000256" key="2">
    <source>
        <dbReference type="ARBA" id="ARBA00010794"/>
    </source>
</evidence>
<feature type="transmembrane region" description="Helical" evidence="11">
    <location>
        <begin position="64"/>
        <end position="81"/>
    </location>
</feature>
<evidence type="ECO:0000256" key="9">
    <source>
        <dbReference type="ARBA" id="ARBA00022989"/>
    </source>
</evidence>
<evidence type="ECO:0000256" key="5">
    <source>
        <dbReference type="ARBA" id="ARBA00022679"/>
    </source>
</evidence>
<evidence type="ECO:0000256" key="7">
    <source>
        <dbReference type="ARBA" id="ARBA00022777"/>
    </source>
</evidence>
<keyword evidence="13" id="KW-1185">Reference proteome</keyword>
<feature type="transmembrane region" description="Helical" evidence="11">
    <location>
        <begin position="116"/>
        <end position="133"/>
    </location>
</feature>
<sequence length="226" mass="24986">MLHHDPLISDFSLQQLYLLSLFSPSLDCGKKLQNEDFLIRKLVHISIGLVLMLCWPLFSTDRWGSYFAAFIIGVNIFRMLVIELGIWKDEATVTSKGTAVTITLATIIYWRNSPISIAAICNLCAGDVMADVVGRRFSGKKIPYNKSKSYAGSITMASSGFLASIGYMWYFSSFGFMEGSWKKVIGFLVVSVATAIVESLPISTDFDDNLTVPLTSILVGRLSLLI</sequence>
<keyword evidence="4" id="KW-0934">Plastid</keyword>
<keyword evidence="9 11" id="KW-1133">Transmembrane helix</keyword>
<dbReference type="PANTHER" id="PTHR32523">
    <property type="entry name" value="PHYTOL KINASE 1, CHLOROPLASTIC"/>
    <property type="match status" value="1"/>
</dbReference>
<evidence type="ECO:0000256" key="6">
    <source>
        <dbReference type="ARBA" id="ARBA00022692"/>
    </source>
</evidence>
<dbReference type="EMBL" id="DF973360">
    <property type="protein sequence ID" value="GAU27670.1"/>
    <property type="molecule type" value="Genomic_DNA"/>
</dbReference>
<dbReference type="InterPro" id="IPR039606">
    <property type="entry name" value="Phytol/farnesol_kinase"/>
</dbReference>
<keyword evidence="3" id="KW-0150">Chloroplast</keyword>
<evidence type="ECO:0008006" key="14">
    <source>
        <dbReference type="Google" id="ProtNLM"/>
    </source>
</evidence>
<feature type="transmembrane region" description="Helical" evidence="11">
    <location>
        <begin position="184"/>
        <end position="202"/>
    </location>
</feature>
<evidence type="ECO:0000256" key="3">
    <source>
        <dbReference type="ARBA" id="ARBA00022528"/>
    </source>
</evidence>
<proteinExistence type="inferred from homology"/>
<keyword evidence="5" id="KW-0808">Transferase</keyword>
<comment type="similarity">
    <text evidence="2">Belongs to the polyprenol kinase family.</text>
</comment>
<gene>
    <name evidence="12" type="ORF">TSUD_126160</name>
</gene>
<keyword evidence="10 11" id="KW-0472">Membrane</keyword>
<keyword evidence="8" id="KW-0809">Transit peptide</keyword>
<feature type="transmembrane region" description="Helical" evidence="11">
    <location>
        <begin position="38"/>
        <end position="58"/>
    </location>
</feature>
<accession>A0A2Z6MVF4</accession>
<evidence type="ECO:0000313" key="12">
    <source>
        <dbReference type="EMBL" id="GAU27670.1"/>
    </source>
</evidence>
<dbReference type="GO" id="GO:0031969">
    <property type="term" value="C:chloroplast membrane"/>
    <property type="evidence" value="ECO:0007669"/>
    <property type="project" value="UniProtKB-SubCell"/>
</dbReference>
<evidence type="ECO:0000313" key="13">
    <source>
        <dbReference type="Proteomes" id="UP000242715"/>
    </source>
</evidence>
<reference evidence="13" key="1">
    <citation type="journal article" date="2017" name="Front. Plant Sci.">
        <title>Climate Clever Clovers: New Paradigm to Reduce the Environmental Footprint of Ruminants by Breeding Low Methanogenic Forages Utilizing Haplotype Variation.</title>
        <authorList>
            <person name="Kaur P."/>
            <person name="Appels R."/>
            <person name="Bayer P.E."/>
            <person name="Keeble-Gagnere G."/>
            <person name="Wang J."/>
            <person name="Hirakawa H."/>
            <person name="Shirasawa K."/>
            <person name="Vercoe P."/>
            <person name="Stefanova K."/>
            <person name="Durmic Z."/>
            <person name="Nichols P."/>
            <person name="Revell C."/>
            <person name="Isobe S.N."/>
            <person name="Edwards D."/>
            <person name="Erskine W."/>
        </authorList>
    </citation>
    <scope>NUCLEOTIDE SEQUENCE [LARGE SCALE GENOMIC DNA]</scope>
    <source>
        <strain evidence="13">cv. Daliak</strain>
    </source>
</reference>
<name>A0A2Z6MVF4_TRISU</name>
<dbReference type="GO" id="GO:0016301">
    <property type="term" value="F:kinase activity"/>
    <property type="evidence" value="ECO:0007669"/>
    <property type="project" value="UniProtKB-KW"/>
</dbReference>
<evidence type="ECO:0000256" key="1">
    <source>
        <dbReference type="ARBA" id="ARBA00004508"/>
    </source>
</evidence>
<keyword evidence="7" id="KW-0418">Kinase</keyword>
<evidence type="ECO:0000256" key="4">
    <source>
        <dbReference type="ARBA" id="ARBA00022640"/>
    </source>
</evidence>
<dbReference type="PANTHER" id="PTHR32523:SF7">
    <property type="entry name" value="FARNESOL KINASE, CHLOROPLASTIC"/>
    <property type="match status" value="1"/>
</dbReference>
<evidence type="ECO:0000256" key="11">
    <source>
        <dbReference type="SAM" id="Phobius"/>
    </source>
</evidence>
<protein>
    <recommendedName>
        <fullName evidence="14">Phytol kinase</fullName>
    </recommendedName>
</protein>
<keyword evidence="6 11" id="KW-0812">Transmembrane</keyword>
<feature type="transmembrane region" description="Helical" evidence="11">
    <location>
        <begin position="154"/>
        <end position="172"/>
    </location>
</feature>
<evidence type="ECO:0000256" key="10">
    <source>
        <dbReference type="ARBA" id="ARBA00023136"/>
    </source>
</evidence>